<feature type="transmembrane region" description="Helical" evidence="2">
    <location>
        <begin position="158"/>
        <end position="176"/>
    </location>
</feature>
<evidence type="ECO:0000313" key="4">
    <source>
        <dbReference type="Proteomes" id="UP000029052"/>
    </source>
</evidence>
<dbReference type="GO" id="GO:0016020">
    <property type="term" value="C:membrane"/>
    <property type="evidence" value="ECO:0007669"/>
    <property type="project" value="TreeGrafter"/>
</dbReference>
<name>A0A087BET1_9BIFI</name>
<dbReference type="SUPFAM" id="SSF56784">
    <property type="entry name" value="HAD-like"/>
    <property type="match status" value="1"/>
</dbReference>
<dbReference type="EMBL" id="JGZB01000001">
    <property type="protein sequence ID" value="KFI69531.1"/>
    <property type="molecule type" value="Genomic_DNA"/>
</dbReference>
<feature type="transmembrane region" description="Helical" evidence="2">
    <location>
        <begin position="196"/>
        <end position="218"/>
    </location>
</feature>
<gene>
    <name evidence="3" type="ORF">BMAGN_1248</name>
</gene>
<dbReference type="PANTHER" id="PTHR43520:SF8">
    <property type="entry name" value="P-TYPE CU(+) TRANSPORTER"/>
    <property type="match status" value="1"/>
</dbReference>
<proteinExistence type="predicted"/>
<keyword evidence="4" id="KW-1185">Reference proteome</keyword>
<feature type="transmembrane region" description="Helical" evidence="2">
    <location>
        <begin position="6"/>
        <end position="27"/>
    </location>
</feature>
<evidence type="ECO:0000256" key="2">
    <source>
        <dbReference type="SAM" id="Phobius"/>
    </source>
</evidence>
<keyword evidence="1" id="KW-1278">Translocase</keyword>
<keyword evidence="2" id="KW-0472">Membrane</keyword>
<feature type="transmembrane region" description="Helical" evidence="2">
    <location>
        <begin position="94"/>
        <end position="114"/>
    </location>
</feature>
<organism evidence="3 4">
    <name type="scientific">Bifidobacterium magnum</name>
    <dbReference type="NCBI Taxonomy" id="1692"/>
    <lineage>
        <taxon>Bacteria</taxon>
        <taxon>Bacillati</taxon>
        <taxon>Actinomycetota</taxon>
        <taxon>Actinomycetes</taxon>
        <taxon>Bifidobacteriales</taxon>
        <taxon>Bifidobacteriaceae</taxon>
        <taxon>Bifidobacterium</taxon>
    </lineage>
</organism>
<dbReference type="Proteomes" id="UP000029052">
    <property type="component" value="Unassembled WGS sequence"/>
</dbReference>
<comment type="caution">
    <text evidence="3">The sequence shown here is derived from an EMBL/GenBank/DDBJ whole genome shotgun (WGS) entry which is preliminary data.</text>
</comment>
<feature type="transmembrane region" description="Helical" evidence="2">
    <location>
        <begin position="224"/>
        <end position="255"/>
    </location>
</feature>
<protein>
    <submittedName>
        <fullName evidence="3">Copper(Cu+)exporting P-ATPase</fullName>
        <ecNumber evidence="3">3.6.3.53</ecNumber>
    </submittedName>
</protein>
<dbReference type="EC" id="3.6.3.53" evidence="3"/>
<dbReference type="eggNOG" id="COG2217">
    <property type="taxonomic scope" value="Bacteria"/>
</dbReference>
<dbReference type="GO" id="GO:0055070">
    <property type="term" value="P:copper ion homeostasis"/>
    <property type="evidence" value="ECO:0007669"/>
    <property type="project" value="TreeGrafter"/>
</dbReference>
<evidence type="ECO:0000256" key="1">
    <source>
        <dbReference type="ARBA" id="ARBA00022967"/>
    </source>
</evidence>
<dbReference type="STRING" id="1692.BMAGN_1248"/>
<dbReference type="PANTHER" id="PTHR43520">
    <property type="entry name" value="ATP7, ISOFORM B"/>
    <property type="match status" value="1"/>
</dbReference>
<dbReference type="SUPFAM" id="SSF81665">
    <property type="entry name" value="Calcium ATPase, transmembrane domain M"/>
    <property type="match status" value="1"/>
</dbReference>
<keyword evidence="2" id="KW-0812">Transmembrane</keyword>
<dbReference type="GO" id="GO:0005507">
    <property type="term" value="F:copper ion binding"/>
    <property type="evidence" value="ECO:0007669"/>
    <property type="project" value="TreeGrafter"/>
</dbReference>
<feature type="transmembrane region" description="Helical" evidence="2">
    <location>
        <begin position="63"/>
        <end position="82"/>
    </location>
</feature>
<keyword evidence="3" id="KW-0378">Hydrolase</keyword>
<evidence type="ECO:0000313" key="3">
    <source>
        <dbReference type="EMBL" id="KFI69531.1"/>
    </source>
</evidence>
<dbReference type="InterPro" id="IPR036412">
    <property type="entry name" value="HAD-like_sf"/>
</dbReference>
<dbReference type="InterPro" id="IPR023298">
    <property type="entry name" value="ATPase_P-typ_TM_dom_sf"/>
</dbReference>
<feature type="transmembrane region" description="Helical" evidence="2">
    <location>
        <begin position="399"/>
        <end position="418"/>
    </location>
</feature>
<sequence>MGLHIFFTVVALLIAIVLTLCALQFFFPSRPQAPSHTHPDADQTSPAVMSSLQPIAHLTGRTIVAAILCLVLLVPAVHNFAANSRAKAWLVNPWLQAAIATPVMFYSASPIHVIGWKALVNRTPNMMSLASIGLIGSYAYSLLDCLFPRLLAWNDNQTYFAFVGVITTLVLLAQLITDRWMSHRRKLPAQRMVDRVTVIFVPVVLIIALWTFTLWLAFGPQPALPTAVLCAISVLIIACPCALGWAMPLSISFALQRAHRDGMRIVHLNVLQRAQYIRSVVFSNTIATEAKSAMIALNKAGIRTSVLDVHSISALATAANQIDSLRSTKNRVALVAFVSTGLEAESIRNAVDISVIYTDNIDDYHPTEADLLCNPSTHSHILSLIQLSHATMRNVRQNLAWTFIFNIIGIPLAAGLLYPFTGWLLNPMLACAAMLLSSVLVLLNALRLRRRSTPRPSSRRPRR</sequence>
<dbReference type="GO" id="GO:0016787">
    <property type="term" value="F:hydrolase activity"/>
    <property type="evidence" value="ECO:0007669"/>
    <property type="project" value="UniProtKB-KW"/>
</dbReference>
<dbReference type="GO" id="GO:0043682">
    <property type="term" value="F:P-type divalent copper transporter activity"/>
    <property type="evidence" value="ECO:0007669"/>
    <property type="project" value="TreeGrafter"/>
</dbReference>
<dbReference type="AlphaFoldDB" id="A0A087BET1"/>
<accession>A0A087BET1</accession>
<reference evidence="3 4" key="1">
    <citation type="submission" date="2014-03" db="EMBL/GenBank/DDBJ databases">
        <title>Genomics of Bifidobacteria.</title>
        <authorList>
            <person name="Ventura M."/>
            <person name="Milani C."/>
            <person name="Lugli G.A."/>
        </authorList>
    </citation>
    <scope>NUCLEOTIDE SEQUENCE [LARGE SCALE GENOMIC DNA]</scope>
    <source>
        <strain evidence="3 4">LMG 11591</strain>
    </source>
</reference>
<feature type="transmembrane region" description="Helical" evidence="2">
    <location>
        <begin position="424"/>
        <end position="446"/>
    </location>
</feature>
<keyword evidence="2" id="KW-1133">Transmembrane helix</keyword>